<dbReference type="Gene3D" id="1.10.260.40">
    <property type="entry name" value="lambda repressor-like DNA-binding domains"/>
    <property type="match status" value="1"/>
</dbReference>
<evidence type="ECO:0000313" key="5">
    <source>
        <dbReference type="Proteomes" id="UP001209885"/>
    </source>
</evidence>
<evidence type="ECO:0000313" key="4">
    <source>
        <dbReference type="EMBL" id="MCX2745541.1"/>
    </source>
</evidence>
<reference evidence="4 5" key="1">
    <citation type="submission" date="2022-11" db="EMBL/GenBank/DDBJ databases">
        <title>The characterization of three novel Bacteroidetes species and genomic analysis of their roles in tidal elemental geochemical cycles.</title>
        <authorList>
            <person name="Ma K."/>
        </authorList>
    </citation>
    <scope>NUCLEOTIDE SEQUENCE [LARGE SCALE GENOMIC DNA]</scope>
    <source>
        <strain evidence="4 5">M17</strain>
    </source>
</reference>
<dbReference type="Proteomes" id="UP001209885">
    <property type="component" value="Unassembled WGS sequence"/>
</dbReference>
<keyword evidence="2" id="KW-1133">Transmembrane helix</keyword>
<dbReference type="CDD" id="cd00093">
    <property type="entry name" value="HTH_XRE"/>
    <property type="match status" value="1"/>
</dbReference>
<dbReference type="Pfam" id="PF01381">
    <property type="entry name" value="HTH_3"/>
    <property type="match status" value="1"/>
</dbReference>
<evidence type="ECO:0000256" key="1">
    <source>
        <dbReference type="ARBA" id="ARBA00023125"/>
    </source>
</evidence>
<keyword evidence="1" id="KW-0238">DNA-binding</keyword>
<sequence length="185" mass="20742">MNSVARKIILTRKEKGITQEELAEKSKVNIRTIQRIENCENEPRGKTLQLICEVLDLNPQAIIKTDNNTKVTNRVHKFINLSFLILLNCIIAGIYGYLTIDTEANLNSRIGAFILSIVLPLFIVTQTIGNSGINRMLKFGSGLIIYFLSVIVLHGFPIGFTSGLFPCLLTSLAIFYYGHELIKNK</sequence>
<feature type="transmembrane region" description="Helical" evidence="2">
    <location>
        <begin position="136"/>
        <end position="154"/>
    </location>
</feature>
<dbReference type="PANTHER" id="PTHR46797">
    <property type="entry name" value="HTH-TYPE TRANSCRIPTIONAL REGULATOR"/>
    <property type="match status" value="1"/>
</dbReference>
<name>A0ABT3RUT3_9BACT</name>
<dbReference type="EMBL" id="JAPFQN010000010">
    <property type="protein sequence ID" value="MCX2745541.1"/>
    <property type="molecule type" value="Genomic_DNA"/>
</dbReference>
<dbReference type="InterPro" id="IPR010982">
    <property type="entry name" value="Lambda_DNA-bd_dom_sf"/>
</dbReference>
<dbReference type="PROSITE" id="PS50943">
    <property type="entry name" value="HTH_CROC1"/>
    <property type="match status" value="1"/>
</dbReference>
<feature type="domain" description="HTH cro/C1-type" evidence="3">
    <location>
        <begin position="8"/>
        <end position="62"/>
    </location>
</feature>
<feature type="transmembrane region" description="Helical" evidence="2">
    <location>
        <begin position="110"/>
        <end position="129"/>
    </location>
</feature>
<feature type="transmembrane region" description="Helical" evidence="2">
    <location>
        <begin position="78"/>
        <end position="98"/>
    </location>
</feature>
<organism evidence="4 5">
    <name type="scientific">Mangrovivirga halotolerans</name>
    <dbReference type="NCBI Taxonomy" id="2993936"/>
    <lineage>
        <taxon>Bacteria</taxon>
        <taxon>Pseudomonadati</taxon>
        <taxon>Bacteroidota</taxon>
        <taxon>Cytophagia</taxon>
        <taxon>Cytophagales</taxon>
        <taxon>Mangrovivirgaceae</taxon>
        <taxon>Mangrovivirga</taxon>
    </lineage>
</organism>
<dbReference type="SMART" id="SM00530">
    <property type="entry name" value="HTH_XRE"/>
    <property type="match status" value="1"/>
</dbReference>
<keyword evidence="5" id="KW-1185">Reference proteome</keyword>
<dbReference type="InterPro" id="IPR050807">
    <property type="entry name" value="TransReg_Diox_bact_type"/>
</dbReference>
<evidence type="ECO:0000256" key="2">
    <source>
        <dbReference type="SAM" id="Phobius"/>
    </source>
</evidence>
<dbReference type="PANTHER" id="PTHR46797:SF1">
    <property type="entry name" value="METHYLPHOSPHONATE SYNTHASE"/>
    <property type="match status" value="1"/>
</dbReference>
<proteinExistence type="predicted"/>
<dbReference type="RefSeq" id="WP_266058136.1">
    <property type="nucleotide sequence ID" value="NZ_JAPFQN010000010.1"/>
</dbReference>
<accession>A0ABT3RUT3</accession>
<gene>
    <name evidence="4" type="ORF">OO013_16795</name>
</gene>
<evidence type="ECO:0000259" key="3">
    <source>
        <dbReference type="PROSITE" id="PS50943"/>
    </source>
</evidence>
<protein>
    <submittedName>
        <fullName evidence="4">Helix-turn-helix transcriptional regulator</fullName>
    </submittedName>
</protein>
<keyword evidence="2" id="KW-0812">Transmembrane</keyword>
<dbReference type="InterPro" id="IPR001387">
    <property type="entry name" value="Cro/C1-type_HTH"/>
</dbReference>
<keyword evidence="2" id="KW-0472">Membrane</keyword>
<dbReference type="SUPFAM" id="SSF47413">
    <property type="entry name" value="lambda repressor-like DNA-binding domains"/>
    <property type="match status" value="1"/>
</dbReference>
<comment type="caution">
    <text evidence="4">The sequence shown here is derived from an EMBL/GenBank/DDBJ whole genome shotgun (WGS) entry which is preliminary data.</text>
</comment>